<keyword evidence="2" id="KW-0964">Secreted</keyword>
<dbReference type="InterPro" id="IPR008638">
    <property type="entry name" value="FhaB/CdiA-like_TPS"/>
</dbReference>
<protein>
    <submittedName>
        <fullName evidence="6">Hemagglutinin-related protein</fullName>
    </submittedName>
</protein>
<dbReference type="InterPro" id="IPR050909">
    <property type="entry name" value="Bact_Autotransporter_VF"/>
</dbReference>
<reference evidence="6" key="1">
    <citation type="journal article" date="2007" name="J. Bacteriol.">
        <title>Comparative genome analysis of four magnetotactic bacteria reveals a complex set of group-specific genes implicated in magnetosome biomineralization and function.</title>
        <authorList>
            <person name="Richter M."/>
            <person name="Kube M."/>
            <person name="Bazylinski D.A."/>
            <person name="Lombardot T."/>
            <person name="Gloeckner F.O."/>
            <person name="Reinhardt R."/>
            <person name="Schueler D."/>
        </authorList>
    </citation>
    <scope>NUCLEOTIDE SEQUENCE</scope>
    <source>
        <strain evidence="6">MSR-1</strain>
    </source>
</reference>
<dbReference type="InterPro" id="IPR006311">
    <property type="entry name" value="TAT_signal"/>
</dbReference>
<accession>A4U4Q4</accession>
<dbReference type="EMBL" id="CU459003">
    <property type="protein sequence ID" value="CAM77861.1"/>
    <property type="molecule type" value="Genomic_DNA"/>
</dbReference>
<dbReference type="PANTHER" id="PTHR12338">
    <property type="entry name" value="AUTOTRANSPORTER"/>
    <property type="match status" value="1"/>
</dbReference>
<evidence type="ECO:0000256" key="3">
    <source>
        <dbReference type="ARBA" id="ARBA00022729"/>
    </source>
</evidence>
<dbReference type="Pfam" id="PF05860">
    <property type="entry name" value="TPS"/>
    <property type="match status" value="1"/>
</dbReference>
<evidence type="ECO:0000256" key="1">
    <source>
        <dbReference type="ARBA" id="ARBA00004613"/>
    </source>
</evidence>
<dbReference type="AlphaFoldDB" id="A4U4Q4"/>
<evidence type="ECO:0000256" key="4">
    <source>
        <dbReference type="SAM" id="SignalP"/>
    </source>
</evidence>
<comment type="subcellular location">
    <subcellularLocation>
        <location evidence="1">Secreted</location>
    </subcellularLocation>
</comment>
<dbReference type="InterPro" id="IPR011050">
    <property type="entry name" value="Pectin_lyase_fold/virulence"/>
</dbReference>
<dbReference type="NCBIfam" id="TIGR01901">
    <property type="entry name" value="adhes_NPXG"/>
    <property type="match status" value="1"/>
</dbReference>
<dbReference type="Gene3D" id="2.160.20.10">
    <property type="entry name" value="Single-stranded right-handed beta-helix, Pectin lyase-like"/>
    <property type="match status" value="1"/>
</dbReference>
<keyword evidence="3 4" id="KW-0732">Signal</keyword>
<dbReference type="PROSITE" id="PS51318">
    <property type="entry name" value="TAT"/>
    <property type="match status" value="1"/>
</dbReference>
<evidence type="ECO:0000256" key="2">
    <source>
        <dbReference type="ARBA" id="ARBA00022525"/>
    </source>
</evidence>
<dbReference type="RefSeq" id="WP_106001239.1">
    <property type="nucleotide sequence ID" value="NZ_CP027527.1"/>
</dbReference>
<organism evidence="6">
    <name type="scientific">Magnetospirillum gryphiswaldense</name>
    <dbReference type="NCBI Taxonomy" id="55518"/>
    <lineage>
        <taxon>Bacteria</taxon>
        <taxon>Pseudomonadati</taxon>
        <taxon>Pseudomonadota</taxon>
        <taxon>Alphaproteobacteria</taxon>
        <taxon>Rhodospirillales</taxon>
        <taxon>Rhodospirillaceae</taxon>
        <taxon>Magnetospirillum</taxon>
    </lineage>
</organism>
<feature type="chain" id="PRO_5002674481" evidence="4">
    <location>
        <begin position="19"/>
        <end position="836"/>
    </location>
</feature>
<dbReference type="GO" id="GO:0005576">
    <property type="term" value="C:extracellular region"/>
    <property type="evidence" value="ECO:0007669"/>
    <property type="project" value="UniProtKB-SubCell"/>
</dbReference>
<feature type="domain" description="Filamentous haemagglutinin FhaB/tRNA nuclease CdiA-like TPS" evidence="5">
    <location>
        <begin position="28"/>
        <end position="141"/>
    </location>
</feature>
<evidence type="ECO:0000313" key="6">
    <source>
        <dbReference type="EMBL" id="CAM77861.1"/>
    </source>
</evidence>
<dbReference type="PANTHER" id="PTHR12338:SF8">
    <property type="entry name" value="HEME_HEMOPEXIN-BINDING PROTEIN"/>
    <property type="match status" value="1"/>
</dbReference>
<dbReference type="SMART" id="SM00912">
    <property type="entry name" value="Haemagg_act"/>
    <property type="match status" value="1"/>
</dbReference>
<feature type="signal peptide" evidence="4">
    <location>
        <begin position="1"/>
        <end position="18"/>
    </location>
</feature>
<proteinExistence type="predicted"/>
<dbReference type="SUPFAM" id="SSF51126">
    <property type="entry name" value="Pectin lyase-like"/>
    <property type="match status" value="1"/>
</dbReference>
<dbReference type="InterPro" id="IPR012334">
    <property type="entry name" value="Pectin_lyas_fold"/>
</dbReference>
<gene>
    <name evidence="6" type="ORF">MGR_3929</name>
</gene>
<evidence type="ECO:0000259" key="5">
    <source>
        <dbReference type="SMART" id="SM00912"/>
    </source>
</evidence>
<name>A4U4Q4_9PROT</name>
<sequence>MIRRPSMRRWLVSTTALAGVLTIGAPAALANPQGGTVAQGSATITQTDPKTLTINQTSDRAVLNWQSFSIGAGETTRFIQPSSSSSVLNRVTGDQVSQILGSLQANGRVYLVNPNGIVFGAGSKIDVAALVASTANIKDSNFMAGNLRFDIPGKPNAQIINQGTITAADGGLVALVAPSLRNAGIISARLGKIALAGANGVTLDLYGDNLIAFQADDKITGQLVGPDGQPVAAQITNDGKIMADGGWVLLSANIAKGVVDNAINTTGLISARAVEQQGGEIVLKGEDAGIVQVSGTLDASGKEAGQKGGTVNVLGEKVGLVSSASVDVSGDAGGGAALIGGDYQGKGTVRNAQVTYMGQDATINASALRIGNGGKAILWADGTTRSYGRIFAQGGINGGDGGFVETSGKGFLDQTGTVNTLAPKGTTGTWLLDPQNIIIATGGGQTLDGTNSSLFADNSGGTSTIAPSVINSATSNVTLQASQDITVSNAVSMTNSGKAFIAQAGRNIFVNAGISTSGGDIQLLSGYDVTTGNAASNAGAIRISGASIGAGTGNVTIKGRGETNITDSYGGQSGVVLLNGTQIVTTSGNINLTGFGAGGGGVGVYLGESGISSTDGDVRITGSGGTGCCWGHGIIVGNPYAGTGKSISVDGSGSLILQGTAGSAWRWNYGVLLFGNALISHTGDLGTGKTYLISGTGSGASDHSRGVSFEGNSTVTTKNAPLNISGSSSSAGIDSFGIAIASGLDRIYMSSTGSGQINLAGTPSGTAGRFKAGISLGDAGGGQYYIQSAGAAVRLYTDTLYVHEQTTYGQFVNGVTPTVLPRANYVQQNGQGTTGG</sequence>